<dbReference type="CDD" id="cd03232">
    <property type="entry name" value="ABCG_PDR_domain2"/>
    <property type="match status" value="1"/>
</dbReference>
<dbReference type="InterPro" id="IPR043926">
    <property type="entry name" value="ABCG_dom"/>
</dbReference>
<feature type="transmembrane region" description="Helical" evidence="11">
    <location>
        <begin position="1180"/>
        <end position="1200"/>
    </location>
</feature>
<dbReference type="GO" id="GO:0016887">
    <property type="term" value="F:ATP hydrolysis activity"/>
    <property type="evidence" value="ECO:0007669"/>
    <property type="project" value="InterPro"/>
</dbReference>
<keyword evidence="14" id="KW-1185">Reference proteome</keyword>
<comment type="similarity">
    <text evidence="2">Belongs to the ABC transporter superfamily. ABCG family. PDR (TC 3.A.1.205) subfamily.</text>
</comment>
<dbReference type="GO" id="GO:0016020">
    <property type="term" value="C:membrane"/>
    <property type="evidence" value="ECO:0007669"/>
    <property type="project" value="UniProtKB-SubCell"/>
</dbReference>
<dbReference type="InterPro" id="IPR029481">
    <property type="entry name" value="ABC_trans_N"/>
</dbReference>
<dbReference type="Pfam" id="PF19055">
    <property type="entry name" value="ABC2_membrane_7"/>
    <property type="match status" value="1"/>
</dbReference>
<gene>
    <name evidence="13" type="ORF">MKW98_019623</name>
</gene>
<evidence type="ECO:0000256" key="8">
    <source>
        <dbReference type="ARBA" id="ARBA00022989"/>
    </source>
</evidence>
<keyword evidence="3" id="KW-0813">Transport</keyword>
<evidence type="ECO:0000256" key="3">
    <source>
        <dbReference type="ARBA" id="ARBA00022448"/>
    </source>
</evidence>
<feature type="transmembrane region" description="Helical" evidence="11">
    <location>
        <begin position="519"/>
        <end position="540"/>
    </location>
</feature>
<feature type="transmembrane region" description="Helical" evidence="11">
    <location>
        <begin position="637"/>
        <end position="656"/>
    </location>
</feature>
<evidence type="ECO:0000256" key="1">
    <source>
        <dbReference type="ARBA" id="ARBA00004141"/>
    </source>
</evidence>
<dbReference type="PROSITE" id="PS50893">
    <property type="entry name" value="ABC_TRANSPORTER_2"/>
    <property type="match status" value="2"/>
</dbReference>
<dbReference type="SUPFAM" id="SSF52540">
    <property type="entry name" value="P-loop containing nucleoside triphosphate hydrolases"/>
    <property type="match status" value="2"/>
</dbReference>
<dbReference type="InterPro" id="IPR034001">
    <property type="entry name" value="ABCG_PDR_1"/>
</dbReference>
<feature type="region of interest" description="Disordered" evidence="10">
    <location>
        <begin position="705"/>
        <end position="737"/>
    </location>
</feature>
<feature type="transmembrane region" description="Helical" evidence="11">
    <location>
        <begin position="552"/>
        <end position="571"/>
    </location>
</feature>
<feature type="transmembrane region" description="Helical" evidence="11">
    <location>
        <begin position="662"/>
        <end position="684"/>
    </location>
</feature>
<feature type="transmembrane region" description="Helical" evidence="11">
    <location>
        <begin position="1095"/>
        <end position="1112"/>
    </location>
</feature>
<keyword evidence="8 11" id="KW-1133">Transmembrane helix</keyword>
<evidence type="ECO:0000256" key="10">
    <source>
        <dbReference type="SAM" id="MobiDB-lite"/>
    </source>
</evidence>
<dbReference type="InterPro" id="IPR013525">
    <property type="entry name" value="ABC2_TM"/>
</dbReference>
<evidence type="ECO:0000256" key="4">
    <source>
        <dbReference type="ARBA" id="ARBA00022692"/>
    </source>
</evidence>
<dbReference type="InterPro" id="IPR003439">
    <property type="entry name" value="ABC_transporter-like_ATP-bd"/>
</dbReference>
<comment type="subcellular location">
    <subcellularLocation>
        <location evidence="1">Membrane</location>
        <topology evidence="1">Multi-pass membrane protein</topology>
    </subcellularLocation>
</comment>
<dbReference type="Pfam" id="PF14510">
    <property type="entry name" value="ABC_trans_N"/>
    <property type="match status" value="1"/>
</dbReference>
<dbReference type="EMBL" id="JAJJMB010012638">
    <property type="protein sequence ID" value="KAI3875050.1"/>
    <property type="molecule type" value="Genomic_DNA"/>
</dbReference>
<evidence type="ECO:0000259" key="12">
    <source>
        <dbReference type="PROSITE" id="PS50893"/>
    </source>
</evidence>
<accession>A0AAD4S9Q0</accession>
<dbReference type="SMART" id="SM00382">
    <property type="entry name" value="AAA"/>
    <property type="match status" value="2"/>
</dbReference>
<keyword evidence="5" id="KW-0677">Repeat</keyword>
<dbReference type="GO" id="GO:0140359">
    <property type="term" value="F:ABC-type transporter activity"/>
    <property type="evidence" value="ECO:0007669"/>
    <property type="project" value="InterPro"/>
</dbReference>
<name>A0AAD4S9Q0_9MAGN</name>
<feature type="domain" description="ABC transporter" evidence="12">
    <location>
        <begin position="150"/>
        <end position="423"/>
    </location>
</feature>
<dbReference type="GO" id="GO:0005524">
    <property type="term" value="F:ATP binding"/>
    <property type="evidence" value="ECO:0007669"/>
    <property type="project" value="UniProtKB-KW"/>
</dbReference>
<evidence type="ECO:0000313" key="13">
    <source>
        <dbReference type="EMBL" id="KAI3875050.1"/>
    </source>
</evidence>
<feature type="domain" description="ABC transporter" evidence="12">
    <location>
        <begin position="748"/>
        <end position="1000"/>
    </location>
</feature>
<feature type="transmembrane region" description="Helical" evidence="11">
    <location>
        <begin position="603"/>
        <end position="625"/>
    </location>
</feature>
<dbReference type="Pfam" id="PF00005">
    <property type="entry name" value="ABC_tran"/>
    <property type="match status" value="2"/>
</dbReference>
<dbReference type="PANTHER" id="PTHR48040">
    <property type="entry name" value="PLEIOTROPIC DRUG RESISTANCE PROTEIN 1-LIKE ISOFORM X1"/>
    <property type="match status" value="1"/>
</dbReference>
<keyword evidence="4 11" id="KW-0812">Transmembrane</keyword>
<dbReference type="FunFam" id="3.40.50.300:FF:000059">
    <property type="entry name" value="ABC transporter G family member 40"/>
    <property type="match status" value="1"/>
</dbReference>
<evidence type="ECO:0000256" key="5">
    <source>
        <dbReference type="ARBA" id="ARBA00022737"/>
    </source>
</evidence>
<keyword evidence="7" id="KW-0067">ATP-binding</keyword>
<dbReference type="InterPro" id="IPR027417">
    <property type="entry name" value="P-loop_NTPase"/>
</dbReference>
<dbReference type="Pfam" id="PF01061">
    <property type="entry name" value="ABC2_membrane"/>
    <property type="match status" value="2"/>
</dbReference>
<feature type="transmembrane region" description="Helical" evidence="11">
    <location>
        <begin position="1269"/>
        <end position="1288"/>
    </location>
</feature>
<proteinExistence type="inferred from homology"/>
<evidence type="ECO:0000256" key="7">
    <source>
        <dbReference type="ARBA" id="ARBA00022840"/>
    </source>
</evidence>
<protein>
    <recommendedName>
        <fullName evidence="12">ABC transporter domain-containing protein</fullName>
    </recommendedName>
</protein>
<dbReference type="FunFam" id="3.40.50.300:FF:000179">
    <property type="entry name" value="ABC transporter G family member 34"/>
    <property type="match status" value="1"/>
</dbReference>
<dbReference type="CDD" id="cd03233">
    <property type="entry name" value="ABCG_PDR_domain1"/>
    <property type="match status" value="1"/>
</dbReference>
<feature type="transmembrane region" description="Helical" evidence="11">
    <location>
        <begin position="1207"/>
        <end position="1231"/>
    </location>
</feature>
<dbReference type="Proteomes" id="UP001202328">
    <property type="component" value="Unassembled WGS sequence"/>
</dbReference>
<keyword evidence="9 11" id="KW-0472">Membrane</keyword>
<keyword evidence="6" id="KW-0547">Nucleotide-binding</keyword>
<feature type="transmembrane region" description="Helical" evidence="11">
    <location>
        <begin position="1237"/>
        <end position="1257"/>
    </location>
</feature>
<dbReference type="PANTHER" id="PTHR48040:SF20">
    <property type="entry name" value="PLEIOTROPIC DRUG RESISTANCE PROTEIN 1"/>
    <property type="match status" value="1"/>
</dbReference>
<dbReference type="InterPro" id="IPR034003">
    <property type="entry name" value="ABCG_PDR_2"/>
</dbReference>
<evidence type="ECO:0000256" key="11">
    <source>
        <dbReference type="SAM" id="Phobius"/>
    </source>
</evidence>
<dbReference type="Gene3D" id="3.40.50.300">
    <property type="entry name" value="P-loop containing nucleotide triphosphate hydrolases"/>
    <property type="match status" value="2"/>
</dbReference>
<sequence>MDRGEIYKVASLRRSSSAWRNNSAQEIFSRSSRDENDEEALKWAALEKLPTYNRIRKGILTDGDETKEIDIHNLGFQEKKQLIERLLRVAEEDNAKFLTKLKNRIDRVGLDLPTIEVRYENLSIEAESYGQGRSLPTLLNTTVNVIEGFLSFLHILPDRKKPFSILNGVSGIIKPNRMTLLLGPPSSGKTTMLLALAGKLDKDLKVSGRVSYNGHGMHEFVPQRTSAYIGQYDLHIGEMTVRETLAFSARCQGAGTGYDMLAEIARREKAANIKPDPDIDVYMKAAAIDGQEANVVTDYILKILGLDICADTLVGDEMLRGISGGQKKRVTTGEMMVGPARALFMDEISTGLDSSTTFQIVGSLRQTVHIMNATAVISLLQPAPETYDLFDDIILLSDGKIVYQGPREHVLEFFESMGFKCPERKGVADFLQEVTSKKDQEQYWARRDEPYSFVSVNDLTQAFQSFHIGRKLGEELATPFNKSKSHPAALTTEKYGVSKTELLKACATREYLLMKRNSFVYIFKLFQLIFIAFVTMTLFLRTEMKEDTVVDGGIYMGALFFTLMMIMFNGFSELAMTVMKLPVFYKQRDLLFYPAWAYTLPTWILKIPITFVEVAVWVFMTYYVIGFDPNVERLFRQYFLLLFVNQMAAALFRLAAGLGRNMIVANTIGSFILLILLALGGFVLSRAFANSRAVISDDSVSDKTGKEMEFTSRGKNSTGRGSGGMDSINEENGNKKRGMVLPFQPLSITFDEITYSVDMPAEMKAQGVTEDRLELLKGISGAFRPGVLTALMGVSGAGKTTLMDVLAGRKTGGHIDGDIMISGYPKKQETFARISGYCEQNDIHSPHVTIYESILYSAWLRLPGEVQPEKRKMFVEEVMELVELSSLRGALVGLPGVNGLSTEQRKRLTIAVELVANPSIIFMDEPTSGLDARAAAIVMRAVRNTVDTGRTVVCTIHQPSIDIFESFDELFLMKRGGQEIYVGPLGRHSCHLISYFEGIEGVSKIKDGYNPATWMLEVTSAGQEAGLGVDFTDIYKNSELYKRNKDLIKELSVAPPDTKDLYFPTMYSRSFFTQCMACLWKQYWSYWRNPPYTALRFYFTVVIALMFGTIFWDLGTKTSRRQDLFNALGSMYLAVIFLGVQNTSSVQPIVAVERTVFYRERAAGMYSALPYAFGQVVIEIPYILIQSLVYGVIVYAMIGFEWTAAKFFWYIFYMFFTLCYFTFYGMMTVAVTPNETIASIIGAAFYGLWNLFSGFIVPRTKIPIWWRWYYWACPVAWTLYGLAVSQFGDIQTVMVDTDVTVEVFMKDYFGFERDFHPVVAVVVFGIPVLFAFIFAYAIRTLNFQKR</sequence>
<reference evidence="13" key="1">
    <citation type="submission" date="2022-04" db="EMBL/GenBank/DDBJ databases">
        <title>A functionally conserved STORR gene fusion in Papaver species that diverged 16.8 million years ago.</title>
        <authorList>
            <person name="Catania T."/>
        </authorList>
    </citation>
    <scope>NUCLEOTIDE SEQUENCE</scope>
    <source>
        <strain evidence="13">S-188037</strain>
    </source>
</reference>
<organism evidence="13 14">
    <name type="scientific">Papaver atlanticum</name>
    <dbReference type="NCBI Taxonomy" id="357466"/>
    <lineage>
        <taxon>Eukaryota</taxon>
        <taxon>Viridiplantae</taxon>
        <taxon>Streptophyta</taxon>
        <taxon>Embryophyta</taxon>
        <taxon>Tracheophyta</taxon>
        <taxon>Spermatophyta</taxon>
        <taxon>Magnoliopsida</taxon>
        <taxon>Ranunculales</taxon>
        <taxon>Papaveraceae</taxon>
        <taxon>Papaveroideae</taxon>
        <taxon>Papaver</taxon>
    </lineage>
</organism>
<evidence type="ECO:0000256" key="9">
    <source>
        <dbReference type="ARBA" id="ARBA00023136"/>
    </source>
</evidence>
<dbReference type="InterPro" id="IPR003593">
    <property type="entry name" value="AAA+_ATPase"/>
</dbReference>
<comment type="caution">
    <text evidence="13">The sequence shown here is derived from an EMBL/GenBank/DDBJ whole genome shotgun (WGS) entry which is preliminary data.</text>
</comment>
<evidence type="ECO:0000256" key="2">
    <source>
        <dbReference type="ARBA" id="ARBA00006012"/>
    </source>
</evidence>
<feature type="transmembrane region" description="Helical" evidence="11">
    <location>
        <begin position="1315"/>
        <end position="1338"/>
    </location>
</feature>
<evidence type="ECO:0000256" key="6">
    <source>
        <dbReference type="ARBA" id="ARBA00022741"/>
    </source>
</evidence>
<evidence type="ECO:0000313" key="14">
    <source>
        <dbReference type="Proteomes" id="UP001202328"/>
    </source>
</evidence>